<evidence type="ECO:0000256" key="2">
    <source>
        <dbReference type="ARBA" id="ARBA00011123"/>
    </source>
</evidence>
<evidence type="ECO:0000256" key="6">
    <source>
        <dbReference type="HAMAP-Rule" id="MF_00122"/>
    </source>
</evidence>
<evidence type="ECO:0000313" key="7">
    <source>
        <dbReference type="EMBL" id="TLQ41635.1"/>
    </source>
</evidence>
<comment type="subunit">
    <text evidence="2 6">Heterotrimer of A, B and C subunits.</text>
</comment>
<keyword evidence="6" id="KW-0067">ATP-binding</keyword>
<evidence type="ECO:0000313" key="8">
    <source>
        <dbReference type="Proteomes" id="UP000306420"/>
    </source>
</evidence>
<dbReference type="GO" id="GO:0006450">
    <property type="term" value="P:regulation of translational fidelity"/>
    <property type="evidence" value="ECO:0007669"/>
    <property type="project" value="InterPro"/>
</dbReference>
<dbReference type="PANTHER" id="PTHR15004:SF0">
    <property type="entry name" value="GLUTAMYL-TRNA(GLN) AMIDOTRANSFERASE SUBUNIT C, MITOCHONDRIAL"/>
    <property type="match status" value="1"/>
</dbReference>
<name>A0A5R9DVI0_9LACT</name>
<dbReference type="Gene3D" id="1.10.20.60">
    <property type="entry name" value="Glu-tRNAGln amidotransferase C subunit, N-terminal domain"/>
    <property type="match status" value="1"/>
</dbReference>
<reference evidence="7 8" key="1">
    <citation type="submission" date="2019-05" db="EMBL/GenBank/DDBJ databases">
        <title>The metagenome of a microbial culture collection derived from dairy environment covers the genomic content of the human microbiome.</title>
        <authorList>
            <person name="Roder T."/>
            <person name="Wuthrich D."/>
            <person name="Sattari Z."/>
            <person name="Von Ah U."/>
            <person name="Bar C."/>
            <person name="Ronchi F."/>
            <person name="Macpherson A.J."/>
            <person name="Ganal-Vonarburg S.C."/>
            <person name="Bruggmann R."/>
            <person name="Vergeres G."/>
        </authorList>
    </citation>
    <scope>NUCLEOTIDE SEQUENCE [LARGE SCALE GENOMIC DNA]</scope>
    <source>
        <strain evidence="7 8">FAM 24227</strain>
    </source>
</reference>
<dbReference type="GO" id="GO:0070681">
    <property type="term" value="P:glutaminyl-tRNAGln biosynthesis via transamidation"/>
    <property type="evidence" value="ECO:0007669"/>
    <property type="project" value="TreeGrafter"/>
</dbReference>
<dbReference type="SUPFAM" id="SSF141000">
    <property type="entry name" value="Glu-tRNAGln amidotransferase C subunit"/>
    <property type="match status" value="1"/>
</dbReference>
<comment type="function">
    <text evidence="3 6">Allows the formation of correctly charged Asn-tRNA(Asn) or Gln-tRNA(Gln) through the transamidation of misacylated Asp-tRNA(Asn) or Glu-tRNA(Gln) in organisms which lack either or both of asparaginyl-tRNA or glutaminyl-tRNA synthetases. The reaction takes place in the presence of glutamine and ATP through an activated phospho-Asp-tRNA(Asn) or phospho-Glu-tRNA(Gln).</text>
</comment>
<dbReference type="InterPro" id="IPR036113">
    <property type="entry name" value="Asp/Glu-ADT_sf_sub_c"/>
</dbReference>
<dbReference type="GO" id="GO:0005524">
    <property type="term" value="F:ATP binding"/>
    <property type="evidence" value="ECO:0007669"/>
    <property type="project" value="UniProtKB-KW"/>
</dbReference>
<comment type="catalytic activity">
    <reaction evidence="5 6">
        <text>L-glutamyl-tRNA(Gln) + L-glutamine + ATP + H2O = L-glutaminyl-tRNA(Gln) + L-glutamate + ADP + phosphate + H(+)</text>
        <dbReference type="Rhea" id="RHEA:17521"/>
        <dbReference type="Rhea" id="RHEA-COMP:9681"/>
        <dbReference type="Rhea" id="RHEA-COMP:9684"/>
        <dbReference type="ChEBI" id="CHEBI:15377"/>
        <dbReference type="ChEBI" id="CHEBI:15378"/>
        <dbReference type="ChEBI" id="CHEBI:29985"/>
        <dbReference type="ChEBI" id="CHEBI:30616"/>
        <dbReference type="ChEBI" id="CHEBI:43474"/>
        <dbReference type="ChEBI" id="CHEBI:58359"/>
        <dbReference type="ChEBI" id="CHEBI:78520"/>
        <dbReference type="ChEBI" id="CHEBI:78521"/>
        <dbReference type="ChEBI" id="CHEBI:456216"/>
    </reaction>
</comment>
<sequence>MLSQDQIKHVAKLSKLSYTDDELDNFVPEFGRIIDMVEQLQEVDTEGVKPTYHGNQLINVLREDKAIERNKTEALLKNAPLSEGGFIQVPAILESGEV</sequence>
<keyword evidence="6" id="KW-0648">Protein biosynthesis</keyword>
<dbReference type="EMBL" id="VBSP01000013">
    <property type="protein sequence ID" value="TLQ41635.1"/>
    <property type="molecule type" value="Genomic_DNA"/>
</dbReference>
<comment type="catalytic activity">
    <reaction evidence="4 6">
        <text>L-aspartyl-tRNA(Asn) + L-glutamine + ATP + H2O = L-asparaginyl-tRNA(Asn) + L-glutamate + ADP + phosphate + 2 H(+)</text>
        <dbReference type="Rhea" id="RHEA:14513"/>
        <dbReference type="Rhea" id="RHEA-COMP:9674"/>
        <dbReference type="Rhea" id="RHEA-COMP:9677"/>
        <dbReference type="ChEBI" id="CHEBI:15377"/>
        <dbReference type="ChEBI" id="CHEBI:15378"/>
        <dbReference type="ChEBI" id="CHEBI:29985"/>
        <dbReference type="ChEBI" id="CHEBI:30616"/>
        <dbReference type="ChEBI" id="CHEBI:43474"/>
        <dbReference type="ChEBI" id="CHEBI:58359"/>
        <dbReference type="ChEBI" id="CHEBI:78515"/>
        <dbReference type="ChEBI" id="CHEBI:78516"/>
        <dbReference type="ChEBI" id="CHEBI:456216"/>
    </reaction>
</comment>
<proteinExistence type="inferred from homology"/>
<dbReference type="InterPro" id="IPR003837">
    <property type="entry name" value="GatC"/>
</dbReference>
<evidence type="ECO:0000256" key="3">
    <source>
        <dbReference type="ARBA" id="ARBA00024799"/>
    </source>
</evidence>
<evidence type="ECO:0000256" key="1">
    <source>
        <dbReference type="ARBA" id="ARBA00010757"/>
    </source>
</evidence>
<dbReference type="OrthoDB" id="9813938at2"/>
<comment type="similarity">
    <text evidence="1 6">Belongs to the GatC family.</text>
</comment>
<dbReference type="GO" id="GO:0006412">
    <property type="term" value="P:translation"/>
    <property type="evidence" value="ECO:0007669"/>
    <property type="project" value="UniProtKB-UniRule"/>
</dbReference>
<dbReference type="Pfam" id="PF02686">
    <property type="entry name" value="GatC"/>
    <property type="match status" value="1"/>
</dbReference>
<keyword evidence="6" id="KW-0436">Ligase</keyword>
<dbReference type="GO" id="GO:0050567">
    <property type="term" value="F:glutaminyl-tRNA synthase (glutamine-hydrolyzing) activity"/>
    <property type="evidence" value="ECO:0007669"/>
    <property type="project" value="UniProtKB-UniRule"/>
</dbReference>
<keyword evidence="7" id="KW-0808">Transferase</keyword>
<dbReference type="NCBIfam" id="TIGR00135">
    <property type="entry name" value="gatC"/>
    <property type="match status" value="1"/>
</dbReference>
<comment type="caution">
    <text evidence="7">The sequence shown here is derived from an EMBL/GenBank/DDBJ whole genome shotgun (WGS) entry which is preliminary data.</text>
</comment>
<dbReference type="GO" id="GO:0050566">
    <property type="term" value="F:asparaginyl-tRNA synthase (glutamine-hydrolyzing) activity"/>
    <property type="evidence" value="ECO:0007669"/>
    <property type="project" value="RHEA"/>
</dbReference>
<dbReference type="RefSeq" id="WP_138404323.1">
    <property type="nucleotide sequence ID" value="NZ_VBSP01000013.1"/>
</dbReference>
<accession>A0A5R9DVI0</accession>
<dbReference type="EC" id="6.3.5.-" evidence="6"/>
<dbReference type="AlphaFoldDB" id="A0A5R9DVI0"/>
<evidence type="ECO:0000256" key="4">
    <source>
        <dbReference type="ARBA" id="ARBA00047380"/>
    </source>
</evidence>
<dbReference type="HAMAP" id="MF_00122">
    <property type="entry name" value="GatC"/>
    <property type="match status" value="1"/>
</dbReference>
<organism evidence="7 8">
    <name type="scientific">Ruoffia tabacinasalis</name>
    <dbReference type="NCBI Taxonomy" id="87458"/>
    <lineage>
        <taxon>Bacteria</taxon>
        <taxon>Bacillati</taxon>
        <taxon>Bacillota</taxon>
        <taxon>Bacilli</taxon>
        <taxon>Lactobacillales</taxon>
        <taxon>Aerococcaceae</taxon>
        <taxon>Ruoffia</taxon>
    </lineage>
</organism>
<dbReference type="PANTHER" id="PTHR15004">
    <property type="entry name" value="GLUTAMYL-TRNA(GLN) AMIDOTRANSFERASE SUBUNIT C, MITOCHONDRIAL"/>
    <property type="match status" value="1"/>
</dbReference>
<dbReference type="Proteomes" id="UP000306420">
    <property type="component" value="Unassembled WGS sequence"/>
</dbReference>
<evidence type="ECO:0000256" key="5">
    <source>
        <dbReference type="ARBA" id="ARBA00047913"/>
    </source>
</evidence>
<gene>
    <name evidence="6 7" type="primary">gatC</name>
    <name evidence="7" type="ORF">FEZ33_05080</name>
</gene>
<keyword evidence="6" id="KW-0547">Nucleotide-binding</keyword>
<dbReference type="GO" id="GO:0016740">
    <property type="term" value="F:transferase activity"/>
    <property type="evidence" value="ECO:0007669"/>
    <property type="project" value="UniProtKB-KW"/>
</dbReference>
<protein>
    <recommendedName>
        <fullName evidence="6">Aspartyl/glutamyl-tRNA(Asn/Gln) amidotransferase subunit C</fullName>
        <shortName evidence="6">Asp/Glu-ADT subunit C</shortName>
        <ecNumber evidence="6">6.3.5.-</ecNumber>
    </recommendedName>
</protein>